<reference evidence="1" key="1">
    <citation type="journal article" date="2003" name="J. Bacteriol.">
        <title>Sequence of the 165-kilobase catabolic plasmid pAO1 from Arthrobacter nicotinovorans and identification of a pAO1-dependent nicotine uptake system.</title>
        <authorList>
            <person name="Igloi G.L."/>
            <person name="Brandsch R."/>
        </authorList>
    </citation>
    <scope>NUCLEOTIDE SEQUENCE [LARGE SCALE GENOMIC DNA]</scope>
    <source>
        <strain evidence="1">ATCC 49919</strain>
        <plasmid evidence="1">pAO1</plasmid>
    </source>
</reference>
<name>Q8GAB7_PAENI</name>
<sequence length="232" mass="24881">MGLQEQVVEGINGVLAPGWDIRNGQIVPETTDIALGNGAVRLDATYLYADMADSTGLAQGHHDWAAAKIIRCYLNAASRIIRARGGKIRSFDGDRVMGIFIGQDKNAHAAKAALNISWAVRNVINPALKKKWDSLQWTMGHGIGIDTGTAMLVRGGVHGQNDIISIGHAPSVAAKLSEIRSGNAINITAAVLQDLSDETRYTKGVDMWSSAGTHTYGSKSVTVYGTTYHWQP</sequence>
<reference evidence="1" key="2">
    <citation type="submission" date="2013-12" db="EMBL/GenBank/DDBJ databases">
        <authorList>
            <person name="Mihasan M."/>
            <person name="Brandsch R."/>
        </authorList>
    </citation>
    <scope>NUCLEOTIDE SEQUENCE</scope>
    <source>
        <strain evidence="1">ATCC 49919</strain>
        <plasmid evidence="1">pAO1</plasmid>
    </source>
</reference>
<dbReference type="InterPro" id="IPR029787">
    <property type="entry name" value="Nucleotide_cyclase"/>
</dbReference>
<dbReference type="Gene3D" id="3.30.70.1230">
    <property type="entry name" value="Nucleotide cyclase"/>
    <property type="match status" value="1"/>
</dbReference>
<dbReference type="GeneID" id="84020204"/>
<dbReference type="RefSeq" id="WP_016359525.1">
    <property type="nucleotide sequence ID" value="NC_021229.1"/>
</dbReference>
<protein>
    <submittedName>
        <fullName evidence="1">Uncharacterized protein</fullName>
    </submittedName>
</protein>
<dbReference type="SUPFAM" id="SSF55073">
    <property type="entry name" value="Nucleotide cyclase"/>
    <property type="match status" value="1"/>
</dbReference>
<accession>Q8GAB7</accession>
<geneLocation type="plasmid" evidence="1">
    <name>pAO1</name>
</geneLocation>
<evidence type="ECO:0000313" key="1">
    <source>
        <dbReference type="EMBL" id="CAD48014.1"/>
    </source>
</evidence>
<organism evidence="1">
    <name type="scientific">Paenarthrobacter nicotinovorans</name>
    <name type="common">Arthrobacter nicotinovorans</name>
    <dbReference type="NCBI Taxonomy" id="29320"/>
    <lineage>
        <taxon>Bacteria</taxon>
        <taxon>Bacillati</taxon>
        <taxon>Actinomycetota</taxon>
        <taxon>Actinomycetes</taxon>
        <taxon>Micrococcales</taxon>
        <taxon>Micrococcaceae</taxon>
        <taxon>Paenarthrobacter</taxon>
    </lineage>
</organism>
<dbReference type="AlphaFoldDB" id="Q8GAB7"/>
<proteinExistence type="predicted"/>
<dbReference type="EMBL" id="AJ507836">
    <property type="protein sequence ID" value="CAD48014.1"/>
    <property type="molecule type" value="Genomic_DNA"/>
</dbReference>
<keyword evidence="1" id="KW-0614">Plasmid</keyword>